<name>A0A075AHN3_OPIVI</name>
<keyword evidence="3" id="KW-1185">Reference proteome</keyword>
<reference evidence="2 3" key="1">
    <citation type="submission" date="2013-11" db="EMBL/GenBank/DDBJ databases">
        <title>Opisthorchis viverrini - life in the bile duct.</title>
        <authorList>
            <person name="Young N.D."/>
            <person name="Nagarajan N."/>
            <person name="Lin S.J."/>
            <person name="Korhonen P.K."/>
            <person name="Jex A.R."/>
            <person name="Hall R.S."/>
            <person name="Safavi-Hemami H."/>
            <person name="Kaewkong W."/>
            <person name="Bertrand D."/>
            <person name="Gao S."/>
            <person name="Seet Q."/>
            <person name="Wongkham S."/>
            <person name="Teh B.T."/>
            <person name="Wongkham C."/>
            <person name="Intapan P.M."/>
            <person name="Maleewong W."/>
            <person name="Yang X."/>
            <person name="Hu M."/>
            <person name="Wang Z."/>
            <person name="Hofmann A."/>
            <person name="Sternberg P.W."/>
            <person name="Tan P."/>
            <person name="Wang J."/>
            <person name="Gasser R.B."/>
        </authorList>
    </citation>
    <scope>NUCLEOTIDE SEQUENCE [LARGE SCALE GENOMIC DNA]</scope>
</reference>
<dbReference type="Proteomes" id="UP000054324">
    <property type="component" value="Unassembled WGS sequence"/>
</dbReference>
<proteinExistence type="predicted"/>
<accession>A0A075AHN3</accession>
<evidence type="ECO:0000313" key="2">
    <source>
        <dbReference type="EMBL" id="KER30184.1"/>
    </source>
</evidence>
<feature type="region of interest" description="Disordered" evidence="1">
    <location>
        <begin position="41"/>
        <end position="60"/>
    </location>
</feature>
<protein>
    <submittedName>
        <fullName evidence="2">Uncharacterized protein</fullName>
    </submittedName>
</protein>
<feature type="compositionally biased region" description="Basic residues" evidence="1">
    <location>
        <begin position="49"/>
        <end position="59"/>
    </location>
</feature>
<dbReference type="GeneID" id="20317525"/>
<sequence length="198" mass="22580">MCSFLQFQMMEPATSSQRREISFNCNTLSVLKCHATRGRREGWDTAKSPKSKQKSRGRGRFPITDLPVGKFALQPLIHPRCIRFEVCPSSKALHTAAWVQFSLFVSQSTAFIRDKLRLPNRVGKMGVCPDRLVIHTTRQTHQIEVKYYAIWSELLQSQNRAHDPPDLRLPAAICSTVEDIGVVLRWGNNPRSSKHHSN</sequence>
<dbReference type="CTD" id="20317525"/>
<dbReference type="RefSeq" id="XP_009166063.1">
    <property type="nucleotide sequence ID" value="XM_009167799.1"/>
</dbReference>
<evidence type="ECO:0000313" key="3">
    <source>
        <dbReference type="Proteomes" id="UP000054324"/>
    </source>
</evidence>
<evidence type="ECO:0000256" key="1">
    <source>
        <dbReference type="SAM" id="MobiDB-lite"/>
    </source>
</evidence>
<dbReference type="AlphaFoldDB" id="A0A075AHN3"/>
<gene>
    <name evidence="2" type="ORF">T265_03338</name>
</gene>
<dbReference type="EMBL" id="KL596665">
    <property type="protein sequence ID" value="KER30184.1"/>
    <property type="molecule type" value="Genomic_DNA"/>
</dbReference>
<dbReference type="KEGG" id="ovi:T265_03338"/>
<organism evidence="2 3">
    <name type="scientific">Opisthorchis viverrini</name>
    <name type="common">Southeast Asian liver fluke</name>
    <dbReference type="NCBI Taxonomy" id="6198"/>
    <lineage>
        <taxon>Eukaryota</taxon>
        <taxon>Metazoa</taxon>
        <taxon>Spiralia</taxon>
        <taxon>Lophotrochozoa</taxon>
        <taxon>Platyhelminthes</taxon>
        <taxon>Trematoda</taxon>
        <taxon>Digenea</taxon>
        <taxon>Opisthorchiida</taxon>
        <taxon>Opisthorchiata</taxon>
        <taxon>Opisthorchiidae</taxon>
        <taxon>Opisthorchis</taxon>
    </lineage>
</organism>